<name>A0ABN4APC2_EMTOG</name>
<evidence type="ECO:0000313" key="6">
    <source>
        <dbReference type="EMBL" id="AFK04213.1"/>
    </source>
</evidence>
<comment type="similarity">
    <text evidence="2">Belongs to the class-A beta-lactamase family.</text>
</comment>
<organism evidence="6 7">
    <name type="scientific">Emticicia oligotrophica (strain DSM 17448 / CIP 109782 / MTCC 6937 / GPTSA100-15)</name>
    <dbReference type="NCBI Taxonomy" id="929562"/>
    <lineage>
        <taxon>Bacteria</taxon>
        <taxon>Pseudomonadati</taxon>
        <taxon>Bacteroidota</taxon>
        <taxon>Cytophagia</taxon>
        <taxon>Cytophagales</taxon>
        <taxon>Leadbetterellaceae</taxon>
        <taxon>Emticicia</taxon>
    </lineage>
</organism>
<proteinExistence type="inferred from homology"/>
<evidence type="ECO:0000256" key="1">
    <source>
        <dbReference type="ARBA" id="ARBA00001526"/>
    </source>
</evidence>
<dbReference type="RefSeq" id="WP_015029907.1">
    <property type="nucleotide sequence ID" value="NC_018748.1"/>
</dbReference>
<keyword evidence="4" id="KW-0732">Signal</keyword>
<dbReference type="InterPro" id="IPR000871">
    <property type="entry name" value="Beta-lactam_class-A"/>
</dbReference>
<evidence type="ECO:0000256" key="3">
    <source>
        <dbReference type="ARBA" id="ARBA00012865"/>
    </source>
</evidence>
<evidence type="ECO:0000256" key="4">
    <source>
        <dbReference type="SAM" id="SignalP"/>
    </source>
</evidence>
<dbReference type="PANTHER" id="PTHR35333">
    <property type="entry name" value="BETA-LACTAMASE"/>
    <property type="match status" value="1"/>
</dbReference>
<keyword evidence="7" id="KW-1185">Reference proteome</keyword>
<comment type="catalytic activity">
    <reaction evidence="1">
        <text>a beta-lactam + H2O = a substituted beta-amino acid</text>
        <dbReference type="Rhea" id="RHEA:20401"/>
        <dbReference type="ChEBI" id="CHEBI:15377"/>
        <dbReference type="ChEBI" id="CHEBI:35627"/>
        <dbReference type="ChEBI" id="CHEBI:140347"/>
        <dbReference type="EC" id="3.5.2.6"/>
    </reaction>
</comment>
<dbReference type="Gene3D" id="3.40.710.10">
    <property type="entry name" value="DD-peptidase/beta-lactamase superfamily"/>
    <property type="match status" value="1"/>
</dbReference>
<dbReference type="InterPro" id="IPR045155">
    <property type="entry name" value="Beta-lactam_cat"/>
</dbReference>
<accession>A0ABN4APC2</accession>
<dbReference type="PANTHER" id="PTHR35333:SF3">
    <property type="entry name" value="BETA-LACTAMASE-TYPE TRANSPEPTIDASE FOLD CONTAINING PROTEIN"/>
    <property type="match status" value="1"/>
</dbReference>
<feature type="domain" description="Beta-lactamase class A catalytic" evidence="5">
    <location>
        <begin position="44"/>
        <end position="255"/>
    </location>
</feature>
<dbReference type="Proteomes" id="UP000002875">
    <property type="component" value="Chromosome"/>
</dbReference>
<evidence type="ECO:0000313" key="7">
    <source>
        <dbReference type="Proteomes" id="UP000002875"/>
    </source>
</evidence>
<evidence type="ECO:0000256" key="2">
    <source>
        <dbReference type="ARBA" id="ARBA00009009"/>
    </source>
</evidence>
<reference evidence="6 7" key="1">
    <citation type="submission" date="2011-07" db="EMBL/GenBank/DDBJ databases">
        <title>The complete genome of chromosome of Emticicia oligotrophica DSM 17448.</title>
        <authorList>
            <consortium name="US DOE Joint Genome Institute (JGI-PGF)"/>
            <person name="Lucas S."/>
            <person name="Han J."/>
            <person name="Lapidus A."/>
            <person name="Bruce D."/>
            <person name="Goodwin L."/>
            <person name="Pitluck S."/>
            <person name="Peters L."/>
            <person name="Kyrpides N."/>
            <person name="Mavromatis K."/>
            <person name="Ivanova N."/>
            <person name="Ovchinnikova G."/>
            <person name="Teshima H."/>
            <person name="Detter J.C."/>
            <person name="Tapia R."/>
            <person name="Han C."/>
            <person name="Land M."/>
            <person name="Hauser L."/>
            <person name="Markowitz V."/>
            <person name="Cheng J.-F."/>
            <person name="Hugenholtz P."/>
            <person name="Woyke T."/>
            <person name="Wu D."/>
            <person name="Tindall B."/>
            <person name="Pomrenke H."/>
            <person name="Brambilla E."/>
            <person name="Klenk H.-P."/>
            <person name="Eisen J.A."/>
        </authorList>
    </citation>
    <scope>NUCLEOTIDE SEQUENCE [LARGE SCALE GENOMIC DNA]</scope>
    <source>
        <strain evidence="6 7">DSM 17448</strain>
    </source>
</reference>
<sequence length="280" mass="31281">MKTYILTLSLITIVGSVMAQNRKIDEKKVDNYLVKLPNEMNVSMVVEEMNGNKIYEYRPSVKMPSASVIKIPILMTLMGKVAKKELSLEDTHTLLHEEKTGGSGVLAEMSDGKVFTIRELAQEMIRSSDNTATNILINKVGRESVNAYLQQWGMSQTRLNRVMMDTEAVKQGRENYINAREVNALLQMIYGHKIATPALCDEMLEMLKNCADKSTIPSQLPQNLSIAHKTGTLAYVRGDAAIVFTQNPFVISIFVEGFDKESTAEKVIGDLAKICWNSLK</sequence>
<feature type="chain" id="PRO_5047004222" description="beta-lactamase" evidence="4">
    <location>
        <begin position="20"/>
        <end position="280"/>
    </location>
</feature>
<dbReference type="SUPFAM" id="SSF56601">
    <property type="entry name" value="beta-lactamase/transpeptidase-like"/>
    <property type="match status" value="1"/>
</dbReference>
<evidence type="ECO:0000259" key="5">
    <source>
        <dbReference type="Pfam" id="PF13354"/>
    </source>
</evidence>
<protein>
    <recommendedName>
        <fullName evidence="3">beta-lactamase</fullName>
        <ecNumber evidence="3">3.5.2.6</ecNumber>
    </recommendedName>
</protein>
<dbReference type="InterPro" id="IPR012338">
    <property type="entry name" value="Beta-lactam/transpept-like"/>
</dbReference>
<dbReference type="Pfam" id="PF13354">
    <property type="entry name" value="Beta-lactamase2"/>
    <property type="match status" value="1"/>
</dbReference>
<gene>
    <name evidence="6" type="ordered locus">Emtol_3080</name>
</gene>
<dbReference type="EMBL" id="CP002961">
    <property type="protein sequence ID" value="AFK04213.1"/>
    <property type="molecule type" value="Genomic_DNA"/>
</dbReference>
<dbReference type="EC" id="3.5.2.6" evidence="3"/>
<feature type="signal peptide" evidence="4">
    <location>
        <begin position="1"/>
        <end position="19"/>
    </location>
</feature>